<dbReference type="InterPro" id="IPR000182">
    <property type="entry name" value="GNAT_dom"/>
</dbReference>
<protein>
    <recommendedName>
        <fullName evidence="1">N-acetyltransferase domain-containing protein</fullName>
    </recommendedName>
</protein>
<dbReference type="PANTHER" id="PTHR42919:SF35">
    <property type="entry name" value="N-ACETYLTRANSFERASE DOMAIN-CONTAINING PROTEIN"/>
    <property type="match status" value="1"/>
</dbReference>
<dbReference type="PROSITE" id="PS51186">
    <property type="entry name" value="GNAT"/>
    <property type="match status" value="1"/>
</dbReference>
<dbReference type="PANTHER" id="PTHR42919">
    <property type="entry name" value="N-ALPHA-ACETYLTRANSFERASE"/>
    <property type="match status" value="1"/>
</dbReference>
<evidence type="ECO:0000313" key="3">
    <source>
        <dbReference type="Proteomes" id="UP000215224"/>
    </source>
</evidence>
<evidence type="ECO:0000313" key="2">
    <source>
        <dbReference type="EMBL" id="AST94182.1"/>
    </source>
</evidence>
<evidence type="ECO:0000259" key="1">
    <source>
        <dbReference type="PROSITE" id="PS51186"/>
    </source>
</evidence>
<proteinExistence type="predicted"/>
<dbReference type="SUPFAM" id="SSF55729">
    <property type="entry name" value="Acyl-CoA N-acyltransferases (Nat)"/>
    <property type="match status" value="1"/>
</dbReference>
<gene>
    <name evidence="2" type="ORF">BC6307_00050</name>
</gene>
<dbReference type="InterPro" id="IPR051556">
    <property type="entry name" value="N-term/lysine_N-AcTrnsfr"/>
</dbReference>
<dbReference type="Gene3D" id="3.40.630.30">
    <property type="match status" value="1"/>
</dbReference>
<reference evidence="2 3" key="1">
    <citation type="submission" date="2016-12" db="EMBL/GenBank/DDBJ databases">
        <title>The whole genome sequencing and assembly of Bacillus cohnii DSM 6307T strain.</title>
        <authorList>
            <person name="Lee Y.-J."/>
            <person name="Yi H."/>
            <person name="Bahn Y.-S."/>
            <person name="Kim J.F."/>
            <person name="Lee D.-W."/>
        </authorList>
    </citation>
    <scope>NUCLEOTIDE SEQUENCE [LARGE SCALE GENOMIC DNA]</scope>
    <source>
        <strain evidence="2 3">DSM 6307</strain>
    </source>
</reference>
<dbReference type="CDD" id="cd04301">
    <property type="entry name" value="NAT_SF"/>
    <property type="match status" value="1"/>
</dbReference>
<name>A0A223KXJ7_9BACI</name>
<dbReference type="Proteomes" id="UP000215224">
    <property type="component" value="Chromosome"/>
</dbReference>
<dbReference type="AlphaFoldDB" id="A0A223KXJ7"/>
<dbReference type="Pfam" id="PF00583">
    <property type="entry name" value="Acetyltransf_1"/>
    <property type="match status" value="1"/>
</dbReference>
<dbReference type="GO" id="GO:0016747">
    <property type="term" value="F:acyltransferase activity, transferring groups other than amino-acyl groups"/>
    <property type="evidence" value="ECO:0007669"/>
    <property type="project" value="InterPro"/>
</dbReference>
<feature type="domain" description="N-acetyltransferase" evidence="1">
    <location>
        <begin position="3"/>
        <end position="159"/>
    </location>
</feature>
<accession>A0A223KXJ7</accession>
<keyword evidence="3" id="KW-1185">Reference proteome</keyword>
<organism evidence="2 3">
    <name type="scientific">Sutcliffiella cohnii</name>
    <dbReference type="NCBI Taxonomy" id="33932"/>
    <lineage>
        <taxon>Bacteria</taxon>
        <taxon>Bacillati</taxon>
        <taxon>Bacillota</taxon>
        <taxon>Bacilli</taxon>
        <taxon>Bacillales</taxon>
        <taxon>Bacillaceae</taxon>
        <taxon>Sutcliffiella</taxon>
    </lineage>
</organism>
<sequence>MSITVKKAQPQDYSSISLIANEVHEKHVNALPHIFYTVKNALPKIYFEELIENPMCEILVAKEGEDVVGFAIIEIMESPPIPTYTYRKISFINNIAIKKEYSRKGIGDTLFKECTNWSKIHGASAIELNVWEFNQDAIAFYRKLGMEYASRKMYIPLAD</sequence>
<dbReference type="KEGG" id="bcoh:BC6307_00050"/>
<dbReference type="InterPro" id="IPR016181">
    <property type="entry name" value="Acyl_CoA_acyltransferase"/>
</dbReference>
<dbReference type="EMBL" id="CP018866">
    <property type="protein sequence ID" value="AST94182.1"/>
    <property type="molecule type" value="Genomic_DNA"/>
</dbReference>